<dbReference type="Gene3D" id="3.40.50.1820">
    <property type="entry name" value="alpha/beta hydrolase"/>
    <property type="match status" value="1"/>
</dbReference>
<dbReference type="PANTHER" id="PTHR48098:SF1">
    <property type="entry name" value="DIACYLGLYCEROL ACYLTRANSFERASE_MYCOLYLTRANSFERASE AG85A"/>
    <property type="match status" value="1"/>
</dbReference>
<dbReference type="PANTHER" id="PTHR48098">
    <property type="entry name" value="ENTEROCHELIN ESTERASE-RELATED"/>
    <property type="match status" value="1"/>
</dbReference>
<dbReference type="InterPro" id="IPR050583">
    <property type="entry name" value="Mycobacterial_A85_antigen"/>
</dbReference>
<dbReference type="EMBL" id="QVLV01000024">
    <property type="protein sequence ID" value="RGE56533.1"/>
    <property type="molecule type" value="Genomic_DNA"/>
</dbReference>
<dbReference type="InterPro" id="IPR000801">
    <property type="entry name" value="Esterase-like"/>
</dbReference>
<keyword evidence="2" id="KW-1185">Reference proteome</keyword>
<dbReference type="AlphaFoldDB" id="A0A3E3HXJ7"/>
<comment type="caution">
    <text evidence="1">The sequence shown here is derived from an EMBL/GenBank/DDBJ whole genome shotgun (WGS) entry which is preliminary data.</text>
</comment>
<evidence type="ECO:0000313" key="1">
    <source>
        <dbReference type="EMBL" id="RGE56533.1"/>
    </source>
</evidence>
<sequence>MFMKCEFPSQALGYPASVDILLPDGLTGEKYPVLYLLHGGDGTPWIRHTAIERYAQKARIAVVMPFSRNTCWRKAEITYPGMAWEKPKVEDFETFMMSELNDIVTGYFPVSSNTEDTYIAGLSLGGYGAAYYGVTYPKHFAEVGIFSGYLFNQKMFQADRITLSHDELAANLIPDLVEPVKAAGSRQERLPKFFMMNGTEDVCEFSLLYAELLQENGAEVITDFDTYELGHEWDMWEICIREFLKDITIERQKRKR</sequence>
<dbReference type="GO" id="GO:0016747">
    <property type="term" value="F:acyltransferase activity, transferring groups other than amino-acyl groups"/>
    <property type="evidence" value="ECO:0007669"/>
    <property type="project" value="TreeGrafter"/>
</dbReference>
<evidence type="ECO:0008006" key="3">
    <source>
        <dbReference type="Google" id="ProtNLM"/>
    </source>
</evidence>
<dbReference type="GeneID" id="97989811"/>
<evidence type="ECO:0000313" key="2">
    <source>
        <dbReference type="Proteomes" id="UP000260812"/>
    </source>
</evidence>
<dbReference type="InterPro" id="IPR029058">
    <property type="entry name" value="AB_hydrolase_fold"/>
</dbReference>
<dbReference type="SUPFAM" id="SSF53474">
    <property type="entry name" value="alpha/beta-Hydrolases"/>
    <property type="match status" value="1"/>
</dbReference>
<dbReference type="Proteomes" id="UP000260812">
    <property type="component" value="Unassembled WGS sequence"/>
</dbReference>
<protein>
    <recommendedName>
        <fullName evidence="3">Esterase family protein</fullName>
    </recommendedName>
</protein>
<reference evidence="1" key="1">
    <citation type="submission" date="2018-08" db="EMBL/GenBank/DDBJ databases">
        <title>A genome reference for cultivated species of the human gut microbiota.</title>
        <authorList>
            <person name="Zou Y."/>
            <person name="Xue W."/>
            <person name="Luo G."/>
        </authorList>
    </citation>
    <scope>NUCLEOTIDE SEQUENCE [LARGE SCALE GENOMIC DNA]</scope>
    <source>
        <strain evidence="1">TF05-5AC</strain>
    </source>
</reference>
<dbReference type="RefSeq" id="WP_021637941.1">
    <property type="nucleotide sequence ID" value="NZ_JBKVLI010000002.1"/>
</dbReference>
<dbReference type="Pfam" id="PF00756">
    <property type="entry name" value="Esterase"/>
    <property type="match status" value="1"/>
</dbReference>
<proteinExistence type="predicted"/>
<name>A0A3E3HXJ7_9FIRM</name>
<gene>
    <name evidence="1" type="ORF">DXC51_23880</name>
</gene>
<organism evidence="1 2">
    <name type="scientific">Eisenbergiella massiliensis</name>
    <dbReference type="NCBI Taxonomy" id="1720294"/>
    <lineage>
        <taxon>Bacteria</taxon>
        <taxon>Bacillati</taxon>
        <taxon>Bacillota</taxon>
        <taxon>Clostridia</taxon>
        <taxon>Lachnospirales</taxon>
        <taxon>Lachnospiraceae</taxon>
        <taxon>Eisenbergiella</taxon>
    </lineage>
</organism>
<accession>A0A3E3HXJ7</accession>